<comment type="caution">
    <text evidence="2">The sequence shown here is derived from an EMBL/GenBank/DDBJ whole genome shotgun (WGS) entry which is preliminary data.</text>
</comment>
<keyword evidence="3" id="KW-1185">Reference proteome</keyword>
<accession>A0A367L133</accession>
<reference evidence="2 3" key="1">
    <citation type="journal article" date="2015" name="BMC Genomics">
        <title>Insights from the genome of Ophiocordyceps polyrhachis-furcata to pathogenicity and host specificity in insect fungi.</title>
        <authorList>
            <person name="Wichadakul D."/>
            <person name="Kobmoo N."/>
            <person name="Ingsriswang S."/>
            <person name="Tangphatsornruang S."/>
            <person name="Chantasingh D."/>
            <person name="Luangsa-ard J.J."/>
            <person name="Eurwilaichitr L."/>
        </authorList>
    </citation>
    <scope>NUCLEOTIDE SEQUENCE [LARGE SCALE GENOMIC DNA]</scope>
    <source>
        <strain evidence="2 3">BCC 54312</strain>
    </source>
</reference>
<name>A0A367L133_9HYPO</name>
<dbReference type="EMBL" id="LKCN02000021">
    <property type="protein sequence ID" value="RCI08107.1"/>
    <property type="molecule type" value="Genomic_DNA"/>
</dbReference>
<sequence>MMKLYSIIPTREGGGRFNLYLAAVCLRLSINANAGRRRPVGRKDHEATTFPSGKTGNGTGIHPQEEKKALLESGLEELEAVVRIRL</sequence>
<organism evidence="2 3">
    <name type="scientific">Ophiocordyceps polyrhachis-furcata BCC 54312</name>
    <dbReference type="NCBI Taxonomy" id="1330021"/>
    <lineage>
        <taxon>Eukaryota</taxon>
        <taxon>Fungi</taxon>
        <taxon>Dikarya</taxon>
        <taxon>Ascomycota</taxon>
        <taxon>Pezizomycotina</taxon>
        <taxon>Sordariomycetes</taxon>
        <taxon>Hypocreomycetidae</taxon>
        <taxon>Hypocreales</taxon>
        <taxon>Ophiocordycipitaceae</taxon>
        <taxon>Ophiocordyceps</taxon>
    </lineage>
</organism>
<feature type="region of interest" description="Disordered" evidence="1">
    <location>
        <begin position="37"/>
        <end position="64"/>
    </location>
</feature>
<evidence type="ECO:0000313" key="2">
    <source>
        <dbReference type="EMBL" id="RCI08107.1"/>
    </source>
</evidence>
<protein>
    <submittedName>
        <fullName evidence="2">Uncharacterized protein</fullName>
    </submittedName>
</protein>
<evidence type="ECO:0000256" key="1">
    <source>
        <dbReference type="SAM" id="MobiDB-lite"/>
    </source>
</evidence>
<evidence type="ECO:0000313" key="3">
    <source>
        <dbReference type="Proteomes" id="UP000253664"/>
    </source>
</evidence>
<gene>
    <name evidence="2" type="ORF">L249_6358</name>
</gene>
<proteinExistence type="predicted"/>
<feature type="non-terminal residue" evidence="2">
    <location>
        <position position="86"/>
    </location>
</feature>
<dbReference type="Proteomes" id="UP000253664">
    <property type="component" value="Unassembled WGS sequence"/>
</dbReference>
<dbReference type="AlphaFoldDB" id="A0A367L133"/>